<dbReference type="AlphaFoldDB" id="A0AAN7V7J2"/>
<dbReference type="Pfam" id="PF00589">
    <property type="entry name" value="Phage_integrase"/>
    <property type="match status" value="1"/>
</dbReference>
<organism evidence="4 5">
    <name type="scientific">Pyrocoelia pectoralis</name>
    <dbReference type="NCBI Taxonomy" id="417401"/>
    <lineage>
        <taxon>Eukaryota</taxon>
        <taxon>Metazoa</taxon>
        <taxon>Ecdysozoa</taxon>
        <taxon>Arthropoda</taxon>
        <taxon>Hexapoda</taxon>
        <taxon>Insecta</taxon>
        <taxon>Pterygota</taxon>
        <taxon>Neoptera</taxon>
        <taxon>Endopterygota</taxon>
        <taxon>Coleoptera</taxon>
        <taxon>Polyphaga</taxon>
        <taxon>Elateriformia</taxon>
        <taxon>Elateroidea</taxon>
        <taxon>Lampyridae</taxon>
        <taxon>Lampyrinae</taxon>
        <taxon>Pyrocoelia</taxon>
    </lineage>
</organism>
<accession>A0AAN7V7J2</accession>
<dbReference type="InterPro" id="IPR050090">
    <property type="entry name" value="Tyrosine_recombinase_XerCD"/>
</dbReference>
<reference evidence="4 5" key="1">
    <citation type="journal article" date="2024" name="Insects">
        <title>An Improved Chromosome-Level Genome Assembly of the Firefly Pyrocoelia pectoralis.</title>
        <authorList>
            <person name="Fu X."/>
            <person name="Meyer-Rochow V.B."/>
            <person name="Ballantyne L."/>
            <person name="Zhu X."/>
        </authorList>
    </citation>
    <scope>NUCLEOTIDE SEQUENCE [LARGE SCALE GENOMIC DNA]</scope>
    <source>
        <strain evidence="4">XCY_ONT2</strain>
    </source>
</reference>
<dbReference type="InterPro" id="IPR011010">
    <property type="entry name" value="DNA_brk_join_enz"/>
</dbReference>
<dbReference type="PANTHER" id="PTHR30349:SF41">
    <property type="entry name" value="INTEGRASE_RECOMBINASE PROTEIN MJ0367-RELATED"/>
    <property type="match status" value="1"/>
</dbReference>
<dbReference type="SUPFAM" id="SSF56349">
    <property type="entry name" value="DNA breaking-rejoining enzymes"/>
    <property type="match status" value="1"/>
</dbReference>
<feature type="domain" description="Tyr recombinase" evidence="3">
    <location>
        <begin position="37"/>
        <end position="213"/>
    </location>
</feature>
<evidence type="ECO:0000313" key="5">
    <source>
        <dbReference type="Proteomes" id="UP001329430"/>
    </source>
</evidence>
<dbReference type="InterPro" id="IPR013762">
    <property type="entry name" value="Integrase-like_cat_sf"/>
</dbReference>
<dbReference type="CDD" id="cd00397">
    <property type="entry name" value="DNA_BRE_C"/>
    <property type="match status" value="1"/>
</dbReference>
<evidence type="ECO:0000256" key="2">
    <source>
        <dbReference type="ARBA" id="ARBA00023172"/>
    </source>
</evidence>
<keyword evidence="2" id="KW-0233">DNA recombination</keyword>
<dbReference type="PANTHER" id="PTHR30349">
    <property type="entry name" value="PHAGE INTEGRASE-RELATED"/>
    <property type="match status" value="1"/>
</dbReference>
<dbReference type="GO" id="GO:0015074">
    <property type="term" value="P:DNA integration"/>
    <property type="evidence" value="ECO:0007669"/>
    <property type="project" value="InterPro"/>
</dbReference>
<dbReference type="GO" id="GO:0006310">
    <property type="term" value="P:DNA recombination"/>
    <property type="evidence" value="ECO:0007669"/>
    <property type="project" value="UniProtKB-KW"/>
</dbReference>
<keyword evidence="5" id="KW-1185">Reference proteome</keyword>
<dbReference type="EMBL" id="JAVRBK010000008">
    <property type="protein sequence ID" value="KAK5639946.1"/>
    <property type="molecule type" value="Genomic_DNA"/>
</dbReference>
<name>A0AAN7V7J2_9COLE</name>
<evidence type="ECO:0000256" key="1">
    <source>
        <dbReference type="ARBA" id="ARBA00023125"/>
    </source>
</evidence>
<dbReference type="Gene3D" id="1.10.443.10">
    <property type="entry name" value="Intergrase catalytic core"/>
    <property type="match status" value="1"/>
</dbReference>
<evidence type="ECO:0000313" key="4">
    <source>
        <dbReference type="EMBL" id="KAK5639946.1"/>
    </source>
</evidence>
<protein>
    <recommendedName>
        <fullName evidence="3">Tyr recombinase domain-containing protein</fullName>
    </recommendedName>
</protein>
<comment type="caution">
    <text evidence="4">The sequence shown here is derived from an EMBL/GenBank/DDBJ whole genome shotgun (WGS) entry which is preliminary data.</text>
</comment>
<gene>
    <name evidence="4" type="ORF">RI129_010757</name>
</gene>
<dbReference type="Proteomes" id="UP001329430">
    <property type="component" value="Chromosome 8"/>
</dbReference>
<dbReference type="InterPro" id="IPR002104">
    <property type="entry name" value="Integrase_catalytic"/>
</dbReference>
<evidence type="ECO:0000259" key="3">
    <source>
        <dbReference type="Pfam" id="PF00589"/>
    </source>
</evidence>
<proteinExistence type="predicted"/>
<dbReference type="GO" id="GO:0003677">
    <property type="term" value="F:DNA binding"/>
    <property type="evidence" value="ECO:0007669"/>
    <property type="project" value="UniProtKB-KW"/>
</dbReference>
<sequence length="284" mass="31640">MLKATLNAKENVDFKKFTKLVSYLKKVSVGNHPKKSKVLTREEVNQFLTEADDETYLMVKVVLILGISGACRREELTKMTVDDIEDKNSILIVKVPDTKTNLQRIFTVSNLDYIDIYRKYAALRPSCATTRRLFLKYQNNRCFNQVVGLNCIGKMPKLIANHLKLPNSDAYTGHCFRRTSATLDKVGRDVCVLKRHGGWNSSNVAEGYVEDSMNNKIQISNKILDCEISGSSATTSTEVTYNSITDNSLPTPKTTVSRGELQLSGLGINIGSCTGCTININIVK</sequence>
<keyword evidence="1" id="KW-0238">DNA-binding</keyword>